<reference evidence="1 2" key="1">
    <citation type="submission" date="2014-07" db="EMBL/GenBank/DDBJ databases">
        <authorList>
            <person name="McCorrison J."/>
            <person name="Sanka R."/>
            <person name="Torralba M."/>
            <person name="Gillis M."/>
            <person name="Haft D.H."/>
            <person name="Methe B."/>
            <person name="Sutton G."/>
            <person name="Nelson K.E."/>
        </authorList>
    </citation>
    <scope>NUCLEOTIDE SEQUENCE [LARGE SCALE GENOMIC DNA]</scope>
    <source>
        <strain evidence="1 2">DNF00058</strain>
    </source>
</reference>
<comment type="caution">
    <text evidence="1">The sequence shown here is derived from an EMBL/GenBank/DDBJ whole genome shotgun (WGS) entry which is preliminary data.</text>
</comment>
<name>A0A096B039_9BACT</name>
<gene>
    <name evidence="1" type="ORF">HMPREF9302_04080</name>
</gene>
<accession>A0A096B039</accession>
<dbReference type="EMBL" id="JRNU01000012">
    <property type="protein sequence ID" value="KGF52455.1"/>
    <property type="molecule type" value="Genomic_DNA"/>
</dbReference>
<evidence type="ECO:0000313" key="2">
    <source>
        <dbReference type="Proteomes" id="UP000029614"/>
    </source>
</evidence>
<dbReference type="Proteomes" id="UP000029614">
    <property type="component" value="Unassembled WGS sequence"/>
</dbReference>
<organism evidence="1 2">
    <name type="scientific">Prevotella amnii DNF00058</name>
    <dbReference type="NCBI Taxonomy" id="1401066"/>
    <lineage>
        <taxon>Bacteria</taxon>
        <taxon>Pseudomonadati</taxon>
        <taxon>Bacteroidota</taxon>
        <taxon>Bacteroidia</taxon>
        <taxon>Bacteroidales</taxon>
        <taxon>Prevotellaceae</taxon>
        <taxon>Prevotella</taxon>
    </lineage>
</organism>
<dbReference type="RefSeq" id="WP_036854922.1">
    <property type="nucleotide sequence ID" value="NZ_JRNU01000012.1"/>
</dbReference>
<sequence length="76" mass="9005">MKYQWENGFKRETLEMMNKSSLSYHYGIVEMEDGRVFSESRCYNDNVKPCYEVLTSKEGVRYNVNLNNGMAYKTNL</sequence>
<evidence type="ECO:0000313" key="1">
    <source>
        <dbReference type="EMBL" id="KGF52455.1"/>
    </source>
</evidence>
<dbReference type="AlphaFoldDB" id="A0A096B039"/>
<proteinExistence type="predicted"/>
<protein>
    <submittedName>
        <fullName evidence="1">Uncharacterized protein</fullName>
    </submittedName>
</protein>
<keyword evidence="2" id="KW-1185">Reference proteome</keyword>